<dbReference type="Pfam" id="PF03343">
    <property type="entry name" value="SART-1"/>
    <property type="match status" value="2"/>
</dbReference>
<feature type="compositionally biased region" description="Basic and acidic residues" evidence="6">
    <location>
        <begin position="142"/>
        <end position="154"/>
    </location>
</feature>
<dbReference type="InterPro" id="IPR045347">
    <property type="entry name" value="HIND"/>
</dbReference>
<evidence type="ECO:0000256" key="5">
    <source>
        <dbReference type="ARBA" id="ARBA00023242"/>
    </source>
</evidence>
<feature type="compositionally biased region" description="Basic and acidic residues" evidence="6">
    <location>
        <begin position="335"/>
        <end position="359"/>
    </location>
</feature>
<dbReference type="Pfam" id="PF19252">
    <property type="entry name" value="HIND"/>
    <property type="match status" value="1"/>
</dbReference>
<keyword evidence="3" id="KW-0507">mRNA processing</keyword>
<feature type="compositionally biased region" description="Basic and acidic residues" evidence="6">
    <location>
        <begin position="398"/>
        <end position="407"/>
    </location>
</feature>
<comment type="similarity">
    <text evidence="2">Belongs to the SNU66/SART1 family.</text>
</comment>
<dbReference type="PANTHER" id="PTHR14152">
    <property type="entry name" value="SQUAMOUS CELL CARCINOMA ANTIGEN RECOGNISED BY CYTOTOXIC T LYMPHOCYTES"/>
    <property type="match status" value="1"/>
</dbReference>
<name>A0A1C3KYC8_PLAMA</name>
<feature type="compositionally biased region" description="Basic residues" evidence="6">
    <location>
        <begin position="192"/>
        <end position="208"/>
    </location>
</feature>
<reference evidence="7 8" key="1">
    <citation type="submission" date="2016-06" db="EMBL/GenBank/DDBJ databases">
        <authorList>
            <consortium name="Pathogen Informatics"/>
        </authorList>
    </citation>
    <scope>NUCLEOTIDE SEQUENCE [LARGE SCALE GENOMIC DNA]</scope>
    <source>
        <strain evidence="7">PmlGA01</strain>
    </source>
</reference>
<feature type="compositionally biased region" description="Basic and acidic residues" evidence="6">
    <location>
        <begin position="540"/>
        <end position="555"/>
    </location>
</feature>
<feature type="compositionally biased region" description="Acidic residues" evidence="6">
    <location>
        <begin position="174"/>
        <end position="187"/>
    </location>
</feature>
<organism evidence="7 8">
    <name type="scientific">Plasmodium malariae</name>
    <dbReference type="NCBI Taxonomy" id="5858"/>
    <lineage>
        <taxon>Eukaryota</taxon>
        <taxon>Sar</taxon>
        <taxon>Alveolata</taxon>
        <taxon>Apicomplexa</taxon>
        <taxon>Aconoidasida</taxon>
        <taxon>Haemosporida</taxon>
        <taxon>Plasmodiidae</taxon>
        <taxon>Plasmodium</taxon>
        <taxon>Plasmodium (Plasmodium)</taxon>
    </lineage>
</organism>
<evidence type="ECO:0000313" key="7">
    <source>
        <dbReference type="EMBL" id="SBT79235.1"/>
    </source>
</evidence>
<proteinExistence type="inferred from homology"/>
<feature type="compositionally biased region" description="Acidic residues" evidence="6">
    <location>
        <begin position="602"/>
        <end position="615"/>
    </location>
</feature>
<evidence type="ECO:0000256" key="1">
    <source>
        <dbReference type="ARBA" id="ARBA00004123"/>
    </source>
</evidence>
<evidence type="ECO:0000256" key="4">
    <source>
        <dbReference type="ARBA" id="ARBA00023187"/>
    </source>
</evidence>
<dbReference type="AlphaFoldDB" id="A0A1C3KYC8"/>
<evidence type="ECO:0000313" key="8">
    <source>
        <dbReference type="Proteomes" id="UP000219799"/>
    </source>
</evidence>
<feature type="region of interest" description="Disordered" evidence="6">
    <location>
        <begin position="314"/>
        <end position="359"/>
    </location>
</feature>
<accession>A0A1C3KYC8</accession>
<sequence length="749" mass="88364">MDDKECKLSIEETNKLREKLGLKMLQIEGRGKKKCSTGDEKNGDNKKKLHNTNKNRKNSEQGENKGRKKNYVKDKEQIAGKEEKGEDKKEEKGEDKKEEKGEDKKEEKGEAEKGEAEKGEAEKQKQTHIQEETNTAKTISAEFKDDINDVEKWVNKTRNTMNKRLAQEGIKYSDDEDEDEEENEEENENKSKNKKKKKVQKKEIKKRNKTNDFVSNVKVEHKNEDITGDNMILTLKDTNVLNNEEEDCLINEELKKQNVQNILSKNDDSFWNKNFYNPLSYYDDTSKKVEDNSSIRMIPKYEDEKYSFNVNIKYDQNDQSSRNDGKSKIPANDKGMTKEEKELKKGSSNKKKEQVKEEQKTVDTDIFKLKKRKINNISRRKKEEDAWDFLYDDEPREEDQHRKFGKENEEENIGQSREPYGGEYVEQTERTDIDRDSIVDDVIKKIKEEQMHMEFNYFDNIMSENEEENELYELLEKGNNFKKRKKENNYQNELLKYIVINEEGNKINDDKNNNDIIKLTNASEFCKNISLPLDINESEKNSKFKKNEKSVGHMDEDQDSSVYHHSKKNTENKLINTYNEVNEWIKNGEKKDSKKKKKIDNDLSDDMDDENDDLSQDGVSEIFNEIKLDEGLYGALEYLKTKGELNIEDKIYRNPENKPLHMSTDKNDIKLDYKNDAGKVMTPKETFRYISWIFHGKKQGKNKLEKKIKRMEMERRFKENPIDSLPTLNVLKKYQQVQKKSFFTLSSNN</sequence>
<keyword evidence="5" id="KW-0539">Nucleus</keyword>
<dbReference type="GO" id="GO:0046540">
    <property type="term" value="C:U4/U6 x U5 tri-snRNP complex"/>
    <property type="evidence" value="ECO:0007669"/>
    <property type="project" value="InterPro"/>
</dbReference>
<feature type="region of interest" description="Disordered" evidence="6">
    <location>
        <begin position="396"/>
        <end position="421"/>
    </location>
</feature>
<dbReference type="GO" id="GO:0045292">
    <property type="term" value="P:mRNA cis splicing, via spliceosome"/>
    <property type="evidence" value="ECO:0007669"/>
    <property type="project" value="TreeGrafter"/>
</dbReference>
<feature type="region of interest" description="Disordered" evidence="6">
    <location>
        <begin position="26"/>
        <end position="216"/>
    </location>
</feature>
<protein>
    <submittedName>
        <fullName evidence="7">U4/U6.U5 tri-snRNP-associated protein 1, putative</fullName>
    </submittedName>
</protein>
<dbReference type="PANTHER" id="PTHR14152:SF5">
    <property type="entry name" value="U4_U6.U5 TRI-SNRNP-ASSOCIATED PROTEIN 1"/>
    <property type="match status" value="1"/>
</dbReference>
<gene>
    <name evidence="7" type="primary">SART1</name>
    <name evidence="7" type="ORF">PMLGA01_080019700</name>
</gene>
<feature type="compositionally biased region" description="Basic residues" evidence="6">
    <location>
        <begin position="47"/>
        <end position="56"/>
    </location>
</feature>
<dbReference type="InterPro" id="IPR005011">
    <property type="entry name" value="SNU66/SART1"/>
</dbReference>
<feature type="compositionally biased region" description="Basic and acidic residues" evidence="6">
    <location>
        <begin position="36"/>
        <end position="46"/>
    </location>
</feature>
<evidence type="ECO:0000256" key="3">
    <source>
        <dbReference type="ARBA" id="ARBA00022664"/>
    </source>
</evidence>
<dbReference type="EMBL" id="LT594496">
    <property type="protein sequence ID" value="SBT79235.1"/>
    <property type="molecule type" value="Genomic_DNA"/>
</dbReference>
<dbReference type="GO" id="GO:0000481">
    <property type="term" value="P:maturation of 5S rRNA"/>
    <property type="evidence" value="ECO:0007669"/>
    <property type="project" value="TreeGrafter"/>
</dbReference>
<feature type="compositionally biased region" description="Basic and acidic residues" evidence="6">
    <location>
        <begin position="57"/>
        <end position="131"/>
    </location>
</feature>
<feature type="region of interest" description="Disordered" evidence="6">
    <location>
        <begin position="540"/>
        <end position="569"/>
    </location>
</feature>
<evidence type="ECO:0000256" key="2">
    <source>
        <dbReference type="ARBA" id="ARBA00006076"/>
    </source>
</evidence>
<evidence type="ECO:0000256" key="6">
    <source>
        <dbReference type="SAM" id="MobiDB-lite"/>
    </source>
</evidence>
<dbReference type="VEuPathDB" id="PlasmoDB:PmUG01_08032400"/>
<dbReference type="Proteomes" id="UP000219799">
    <property type="component" value="Chromosome 8"/>
</dbReference>
<comment type="subcellular location">
    <subcellularLocation>
        <location evidence="1">Nucleus</location>
    </subcellularLocation>
</comment>
<feature type="region of interest" description="Disordered" evidence="6">
    <location>
        <begin position="589"/>
        <end position="616"/>
    </location>
</feature>
<keyword evidence="4" id="KW-0508">mRNA splicing</keyword>